<evidence type="ECO:0000256" key="4">
    <source>
        <dbReference type="ARBA" id="ARBA00023136"/>
    </source>
</evidence>
<protein>
    <submittedName>
        <fullName evidence="8">Cationic amino acid transporter 2-like</fullName>
    </submittedName>
</protein>
<evidence type="ECO:0000256" key="2">
    <source>
        <dbReference type="ARBA" id="ARBA00022692"/>
    </source>
</evidence>
<dbReference type="PIRSF" id="PIRSF006060">
    <property type="entry name" value="AA_transporter"/>
    <property type="match status" value="1"/>
</dbReference>
<evidence type="ECO:0000256" key="3">
    <source>
        <dbReference type="ARBA" id="ARBA00022989"/>
    </source>
</evidence>
<evidence type="ECO:0000259" key="6">
    <source>
        <dbReference type="Pfam" id="PF13906"/>
    </source>
</evidence>
<evidence type="ECO:0000313" key="7">
    <source>
        <dbReference type="Proteomes" id="UP000695022"/>
    </source>
</evidence>
<feature type="transmembrane region" description="Helical" evidence="5">
    <location>
        <begin position="89"/>
        <end position="108"/>
    </location>
</feature>
<comment type="subcellular location">
    <subcellularLocation>
        <location evidence="1">Membrane</location>
        <topology evidence="1">Multi-pass membrane protein</topology>
    </subcellularLocation>
</comment>
<dbReference type="PANTHER" id="PTHR43243">
    <property type="entry name" value="INNER MEMBRANE TRANSPORTER YGJI-RELATED"/>
    <property type="match status" value="1"/>
</dbReference>
<proteinExistence type="predicted"/>
<keyword evidence="7" id="KW-1185">Reference proteome</keyword>
<feature type="transmembrane region" description="Helical" evidence="5">
    <location>
        <begin position="534"/>
        <end position="555"/>
    </location>
</feature>
<dbReference type="Pfam" id="PF13906">
    <property type="entry name" value="AA_permease_C"/>
    <property type="match status" value="1"/>
</dbReference>
<feature type="transmembrane region" description="Helical" evidence="5">
    <location>
        <begin position="120"/>
        <end position="141"/>
    </location>
</feature>
<dbReference type="GeneID" id="106809701"/>
<dbReference type="RefSeq" id="XP_014668356.1">
    <property type="nucleotide sequence ID" value="XM_014812870.1"/>
</dbReference>
<gene>
    <name evidence="8" type="primary">LOC106809701</name>
</gene>
<keyword evidence="4 5" id="KW-0472">Membrane</keyword>
<evidence type="ECO:0000256" key="1">
    <source>
        <dbReference type="ARBA" id="ARBA00004141"/>
    </source>
</evidence>
<keyword evidence="2 5" id="KW-0812">Transmembrane</keyword>
<feature type="transmembrane region" description="Helical" evidence="5">
    <location>
        <begin position="54"/>
        <end position="77"/>
    </location>
</feature>
<feature type="transmembrane region" description="Helical" evidence="5">
    <location>
        <begin position="504"/>
        <end position="525"/>
    </location>
</feature>
<name>A0ABM1E835_PRICU</name>
<evidence type="ECO:0000256" key="5">
    <source>
        <dbReference type="SAM" id="Phobius"/>
    </source>
</evidence>
<dbReference type="InterPro" id="IPR029485">
    <property type="entry name" value="CAT_C"/>
</dbReference>
<dbReference type="Gene3D" id="1.20.1740.10">
    <property type="entry name" value="Amino acid/polyamine transporter I"/>
    <property type="match status" value="3"/>
</dbReference>
<feature type="transmembrane region" description="Helical" evidence="5">
    <location>
        <begin position="368"/>
        <end position="387"/>
    </location>
</feature>
<feature type="domain" description="Cationic amino acid transporter C-terminal" evidence="6">
    <location>
        <begin position="536"/>
        <end position="586"/>
    </location>
</feature>
<feature type="transmembrane region" description="Helical" evidence="5">
    <location>
        <begin position="217"/>
        <end position="236"/>
    </location>
</feature>
<dbReference type="Proteomes" id="UP000695022">
    <property type="component" value="Unplaced"/>
</dbReference>
<keyword evidence="3 5" id="KW-1133">Transmembrane helix</keyword>
<organism evidence="7 8">
    <name type="scientific">Priapulus caudatus</name>
    <name type="common">Priapulid worm</name>
    <dbReference type="NCBI Taxonomy" id="37621"/>
    <lineage>
        <taxon>Eukaryota</taxon>
        <taxon>Metazoa</taxon>
        <taxon>Ecdysozoa</taxon>
        <taxon>Scalidophora</taxon>
        <taxon>Priapulida</taxon>
        <taxon>Priapulimorpha</taxon>
        <taxon>Priapulimorphida</taxon>
        <taxon>Priapulidae</taxon>
        <taxon>Priapulus</taxon>
    </lineage>
</organism>
<evidence type="ECO:0000313" key="8">
    <source>
        <dbReference type="RefSeq" id="XP_014668356.1"/>
    </source>
</evidence>
<feature type="transmembrane region" description="Helical" evidence="5">
    <location>
        <begin position="567"/>
        <end position="584"/>
    </location>
</feature>
<feature type="transmembrane region" description="Helical" evidence="5">
    <location>
        <begin position="256"/>
        <end position="273"/>
    </location>
</feature>
<dbReference type="Pfam" id="PF13520">
    <property type="entry name" value="AA_permease_2"/>
    <property type="match status" value="2"/>
</dbReference>
<sequence>MSGQHSSYNSKFKRSLGELPLECSSKCWGEFGRGLVRQKYYDQEKITESKLARVLGTLDLTALGIGSTLGAGVYVVAGQVARQTAGPAVVISFLIAAVASVLSGLCYAEFGARVPKSGSAYIYSYVTIGELWAFIIGWNLILEYVIGAASVARAWSAYFDSLLNNTIENYLSTHIQVNVPGLSNYPDFFALAIILVLTAILCIGVRESSALNNVFTAINLLVVLFVIVSGLFQSDIDNWRIPADRVPNETVYMEVVYQNGVGGFMPFGFTGMMSGAATCFYAFIGFDVIATTGVVDALLSSSRDAPSLLGSMFPMPRVIYAMASDGLLFRFLAHINERFKTPIIATVVSGLLAGFMTTIFDLKELVDMMSIGTLLAYTLVSCCVLILRYRSETLGRKGDGAPNLLVRPESQVPLKPSTSGDFEGNIIYDESELTLKYLRRTNASTGVIYSKSEIFTSLFKPLSQEATVLSGTIVAWAVAILAVLILLVSILLNEMSDQLMERSPGAILLVSALVLMIVITVFVIIRQPQSKAKVLFMVPFVPFIPSLSIFINLYLMTQLSIGTWIRFSVWMFAGFLIYFLYGIWHSIERRPYRAYELTAAENEITAVENESGIGLLSENLSQPSGTDLDKKTIDPDAIRAEFGESEAN</sequence>
<dbReference type="PANTHER" id="PTHR43243:SF105">
    <property type="entry name" value="CATIONIC AMINO ACID TRANSPORTER C-TERMINAL DOMAIN-CONTAINING PROTEIN"/>
    <property type="match status" value="1"/>
</dbReference>
<reference evidence="8" key="1">
    <citation type="submission" date="2025-08" db="UniProtKB">
        <authorList>
            <consortium name="RefSeq"/>
        </authorList>
    </citation>
    <scope>IDENTIFICATION</scope>
</reference>
<accession>A0ABM1E835</accession>
<feature type="transmembrane region" description="Helical" evidence="5">
    <location>
        <begin position="188"/>
        <end position="205"/>
    </location>
</feature>
<feature type="transmembrane region" description="Helical" evidence="5">
    <location>
        <begin position="343"/>
        <end position="362"/>
    </location>
</feature>
<feature type="transmembrane region" description="Helical" evidence="5">
    <location>
        <begin position="468"/>
        <end position="492"/>
    </location>
</feature>
<dbReference type="InterPro" id="IPR002293">
    <property type="entry name" value="AA/rel_permease1"/>
</dbReference>